<feature type="transmembrane region" description="Helical" evidence="9">
    <location>
        <begin position="112"/>
        <end position="137"/>
    </location>
</feature>
<feature type="domain" description="ABC transmembrane type-1" evidence="11">
    <location>
        <begin position="75"/>
        <end position="265"/>
    </location>
</feature>
<comment type="subcellular location">
    <subcellularLocation>
        <location evidence="10">Cell inner membrane</location>
        <topology evidence="10">Multi-pass membrane protein</topology>
    </subcellularLocation>
    <subcellularLocation>
        <location evidence="1 9">Cell membrane</location>
        <topology evidence="1 9">Multi-pass membrane protein</topology>
    </subcellularLocation>
</comment>
<comment type="similarity">
    <text evidence="9">Belongs to the binding-protein-dependent transport system permease family.</text>
</comment>
<accession>A0A0U1Q0W5</accession>
<evidence type="ECO:0000256" key="9">
    <source>
        <dbReference type="RuleBase" id="RU363032"/>
    </source>
</evidence>
<comment type="function">
    <text evidence="10">Part of the ABC transporter complex UgpBAEC involved in sn-glycerol-3-phosphate (G3P) import. Probably responsible for the translocation of the substrate across the membrane.</text>
</comment>
<dbReference type="PANTHER" id="PTHR43744:SF8">
    <property type="entry name" value="SN-GLYCEROL-3-PHOSPHATE TRANSPORT SYSTEM PERMEASE PROTEIN UGPE"/>
    <property type="match status" value="1"/>
</dbReference>
<evidence type="ECO:0000313" key="13">
    <source>
        <dbReference type="Proteomes" id="UP000050580"/>
    </source>
</evidence>
<dbReference type="InterPro" id="IPR000515">
    <property type="entry name" value="MetI-like"/>
</dbReference>
<evidence type="ECO:0000259" key="11">
    <source>
        <dbReference type="PROSITE" id="PS50928"/>
    </source>
</evidence>
<keyword evidence="13" id="KW-1185">Reference proteome</keyword>
<gene>
    <name evidence="10" type="primary">ugpE</name>
    <name evidence="12" type="ORF">AAV94_04685</name>
</gene>
<evidence type="ECO:0000256" key="6">
    <source>
        <dbReference type="ARBA" id="ARBA00022692"/>
    </source>
</evidence>
<dbReference type="STRING" id="1610491.AAV94_04685"/>
<evidence type="ECO:0000256" key="7">
    <source>
        <dbReference type="ARBA" id="ARBA00022989"/>
    </source>
</evidence>
<evidence type="ECO:0000256" key="3">
    <source>
        <dbReference type="ARBA" id="ARBA00020515"/>
    </source>
</evidence>
<feature type="transmembrane region" description="Helical" evidence="9">
    <location>
        <begin position="185"/>
        <end position="208"/>
    </location>
</feature>
<organism evidence="12 13">
    <name type="scientific">Lampropedia cohaerens</name>
    <dbReference type="NCBI Taxonomy" id="1610491"/>
    <lineage>
        <taxon>Bacteria</taxon>
        <taxon>Pseudomonadati</taxon>
        <taxon>Pseudomonadota</taxon>
        <taxon>Betaproteobacteria</taxon>
        <taxon>Burkholderiales</taxon>
        <taxon>Comamonadaceae</taxon>
        <taxon>Lampropedia</taxon>
    </lineage>
</organism>
<evidence type="ECO:0000256" key="2">
    <source>
        <dbReference type="ARBA" id="ARBA00011557"/>
    </source>
</evidence>
<feature type="transmembrane region" description="Helical" evidence="9">
    <location>
        <begin position="74"/>
        <end position="100"/>
    </location>
</feature>
<dbReference type="CDD" id="cd06261">
    <property type="entry name" value="TM_PBP2"/>
    <property type="match status" value="1"/>
</dbReference>
<dbReference type="GO" id="GO:0055085">
    <property type="term" value="P:transmembrane transport"/>
    <property type="evidence" value="ECO:0007669"/>
    <property type="project" value="InterPro"/>
</dbReference>
<feature type="transmembrane region" description="Helical" evidence="9">
    <location>
        <begin position="12"/>
        <end position="32"/>
    </location>
</feature>
<reference evidence="12 13" key="1">
    <citation type="submission" date="2015-05" db="EMBL/GenBank/DDBJ databases">
        <title>Draft genome sequence of Lampropedia sp. CT6, isolated from the microbial mat of a hot water spring, located at Manikaran, India.</title>
        <authorList>
            <person name="Tripathi C."/>
            <person name="Rani P."/>
            <person name="Mahato N.K."/>
            <person name="Lal R."/>
        </authorList>
    </citation>
    <scope>NUCLEOTIDE SEQUENCE [LARGE SCALE GENOMIC DNA]</scope>
    <source>
        <strain evidence="12 13">CT6</strain>
    </source>
</reference>
<dbReference type="PROSITE" id="PS50928">
    <property type="entry name" value="ABC_TM1"/>
    <property type="match status" value="1"/>
</dbReference>
<keyword evidence="5 10" id="KW-1003">Cell membrane</keyword>
<evidence type="ECO:0000256" key="10">
    <source>
        <dbReference type="RuleBase" id="RU363056"/>
    </source>
</evidence>
<evidence type="ECO:0000256" key="8">
    <source>
        <dbReference type="ARBA" id="ARBA00023136"/>
    </source>
</evidence>
<sequence length="280" mass="31342">MTSPLQPSLAWRIFRHVVLMSGAVVFLLPFVWMVSTSLKPADEIFTEGLRLLPERWAAIENYRRALTDVPLLRYLWNGVLVCAAILVLQIVVALPAAYCFAKLKFAGKRLSWTLVMLSLMIPFQATAIPLYIMLYHAGLLDTLAALVIPFIASAFGIFLLRQFIAGVPDDLIHAARLDGMREFELVWRVIMPAAKPALIAFSIFSVVWHWNDYFWPLLVINTMDLATPPLGTMFFKNEEAGTDFGPLMAGTVIITLPLLVFFLIAQKRFIEGVTLSGVKG</sequence>
<dbReference type="SUPFAM" id="SSF161098">
    <property type="entry name" value="MetI-like"/>
    <property type="match status" value="1"/>
</dbReference>
<protein>
    <recommendedName>
        <fullName evidence="3 10">sn-glycerol-3-phosphate transport system permease protein UgpE</fullName>
    </recommendedName>
</protein>
<feature type="transmembrane region" description="Helical" evidence="9">
    <location>
        <begin position="143"/>
        <end position="164"/>
    </location>
</feature>
<dbReference type="AlphaFoldDB" id="A0A0U1Q0W5"/>
<dbReference type="InterPro" id="IPR035906">
    <property type="entry name" value="MetI-like_sf"/>
</dbReference>
<proteinExistence type="inferred from homology"/>
<evidence type="ECO:0000256" key="1">
    <source>
        <dbReference type="ARBA" id="ARBA00004651"/>
    </source>
</evidence>
<comment type="caution">
    <text evidence="12">The sequence shown here is derived from an EMBL/GenBank/DDBJ whole genome shotgun (WGS) entry which is preliminary data.</text>
</comment>
<dbReference type="PATRIC" id="fig|1610491.3.peg.1000"/>
<dbReference type="GO" id="GO:0005886">
    <property type="term" value="C:plasma membrane"/>
    <property type="evidence" value="ECO:0007669"/>
    <property type="project" value="UniProtKB-SubCell"/>
</dbReference>
<feature type="transmembrane region" description="Helical" evidence="9">
    <location>
        <begin position="244"/>
        <end position="265"/>
    </location>
</feature>
<dbReference type="EMBL" id="LBNQ01000019">
    <property type="protein sequence ID" value="KKW68414.1"/>
    <property type="molecule type" value="Genomic_DNA"/>
</dbReference>
<dbReference type="Gene3D" id="1.10.3720.10">
    <property type="entry name" value="MetI-like"/>
    <property type="match status" value="1"/>
</dbReference>
<keyword evidence="6 9" id="KW-0812">Transmembrane</keyword>
<comment type="subunit">
    <text evidence="2 10">The complex is composed of two ATP-binding proteins (UgpC), two transmembrane proteins (UgpA and UgpE) and a solute-binding protein (UgpB).</text>
</comment>
<dbReference type="Pfam" id="PF00528">
    <property type="entry name" value="BPD_transp_1"/>
    <property type="match status" value="1"/>
</dbReference>
<keyword evidence="7 9" id="KW-1133">Transmembrane helix</keyword>
<keyword evidence="4 9" id="KW-0813">Transport</keyword>
<dbReference type="OrthoDB" id="369039at2"/>
<keyword evidence="8 9" id="KW-0472">Membrane</keyword>
<name>A0A0U1Q0W5_9BURK</name>
<keyword evidence="10" id="KW-0997">Cell inner membrane</keyword>
<dbReference type="PANTHER" id="PTHR43744">
    <property type="entry name" value="ABC TRANSPORTER PERMEASE PROTEIN MG189-RELATED-RELATED"/>
    <property type="match status" value="1"/>
</dbReference>
<evidence type="ECO:0000256" key="5">
    <source>
        <dbReference type="ARBA" id="ARBA00022475"/>
    </source>
</evidence>
<dbReference type="RefSeq" id="WP_046741180.1">
    <property type="nucleotide sequence ID" value="NZ_LBNQ01000019.1"/>
</dbReference>
<evidence type="ECO:0000256" key="4">
    <source>
        <dbReference type="ARBA" id="ARBA00022448"/>
    </source>
</evidence>
<evidence type="ECO:0000313" key="12">
    <source>
        <dbReference type="EMBL" id="KKW68414.1"/>
    </source>
</evidence>
<dbReference type="Proteomes" id="UP000050580">
    <property type="component" value="Unassembled WGS sequence"/>
</dbReference>